<dbReference type="InterPro" id="IPR001199">
    <property type="entry name" value="Cyt_B5-like_heme/steroid-bd"/>
</dbReference>
<evidence type="ECO:0000259" key="3">
    <source>
        <dbReference type="SMART" id="SM01117"/>
    </source>
</evidence>
<name>A0A1M6C960_9FIRM</name>
<dbReference type="Pfam" id="PF00173">
    <property type="entry name" value="Cyt-b5"/>
    <property type="match status" value="1"/>
</dbReference>
<keyword evidence="2" id="KW-0732">Signal</keyword>
<sequence>MQNPSLSNVMKIVKLLFLLLLVTVLAACSTQPETTEETTPASEETAGDTDNSDEELLLTLTELKKYNGQNGKPAYIAIDGIIYDVTEVSHWKDGIHNGQNAGRDLTDALNGAPHGNEVLEGLEKVGNVKME</sequence>
<dbReference type="STRING" id="1121476.SAMN02745751_00628"/>
<feature type="domain" description="Cytochrome b5 heme-binding" evidence="3">
    <location>
        <begin position="58"/>
        <end position="129"/>
    </location>
</feature>
<dbReference type="Gene3D" id="3.10.120.10">
    <property type="entry name" value="Cytochrome b5-like heme/steroid binding domain"/>
    <property type="match status" value="1"/>
</dbReference>
<reference evidence="4 5" key="1">
    <citation type="submission" date="2016-11" db="EMBL/GenBank/DDBJ databases">
        <authorList>
            <person name="Jaros S."/>
            <person name="Januszkiewicz K."/>
            <person name="Wedrychowicz H."/>
        </authorList>
    </citation>
    <scope>NUCLEOTIDE SEQUENCE [LARGE SCALE GENOMIC DNA]</scope>
    <source>
        <strain evidence="4 5">DSM 17477</strain>
    </source>
</reference>
<evidence type="ECO:0000313" key="5">
    <source>
        <dbReference type="Proteomes" id="UP000184052"/>
    </source>
</evidence>
<feature type="compositionally biased region" description="Low complexity" evidence="1">
    <location>
        <begin position="30"/>
        <end position="44"/>
    </location>
</feature>
<keyword evidence="5" id="KW-1185">Reference proteome</keyword>
<dbReference type="SUPFAM" id="SSF55856">
    <property type="entry name" value="Cytochrome b5-like heme/steroid binding domain"/>
    <property type="match status" value="1"/>
</dbReference>
<evidence type="ECO:0000256" key="2">
    <source>
        <dbReference type="SAM" id="SignalP"/>
    </source>
</evidence>
<protein>
    <submittedName>
        <fullName evidence="4">Predicted heme/steroid binding protein</fullName>
    </submittedName>
</protein>
<feature type="region of interest" description="Disordered" evidence="1">
    <location>
        <begin position="30"/>
        <end position="53"/>
    </location>
</feature>
<organism evidence="4 5">
    <name type="scientific">Dethiosulfatibacter aminovorans DSM 17477</name>
    <dbReference type="NCBI Taxonomy" id="1121476"/>
    <lineage>
        <taxon>Bacteria</taxon>
        <taxon>Bacillati</taxon>
        <taxon>Bacillota</taxon>
        <taxon>Tissierellia</taxon>
        <taxon>Dethiosulfatibacter</taxon>
    </lineage>
</organism>
<dbReference type="InterPro" id="IPR036400">
    <property type="entry name" value="Cyt_B5-like_heme/steroid_sf"/>
</dbReference>
<evidence type="ECO:0000256" key="1">
    <source>
        <dbReference type="SAM" id="MobiDB-lite"/>
    </source>
</evidence>
<proteinExistence type="predicted"/>
<dbReference type="AlphaFoldDB" id="A0A1M6C960"/>
<dbReference type="Proteomes" id="UP000184052">
    <property type="component" value="Unassembled WGS sequence"/>
</dbReference>
<feature type="chain" id="PRO_5012838862" evidence="2">
    <location>
        <begin position="27"/>
        <end position="131"/>
    </location>
</feature>
<accession>A0A1M6C960</accession>
<gene>
    <name evidence="4" type="ORF">SAMN02745751_00628</name>
</gene>
<evidence type="ECO:0000313" key="4">
    <source>
        <dbReference type="EMBL" id="SHI57562.1"/>
    </source>
</evidence>
<feature type="signal peptide" evidence="2">
    <location>
        <begin position="1"/>
        <end position="26"/>
    </location>
</feature>
<dbReference type="EMBL" id="FQZL01000005">
    <property type="protein sequence ID" value="SHI57562.1"/>
    <property type="molecule type" value="Genomic_DNA"/>
</dbReference>
<dbReference type="SMART" id="SM01117">
    <property type="entry name" value="Cyt-b5"/>
    <property type="match status" value="1"/>
</dbReference>